<dbReference type="KEGG" id="lgn:ABM34_12280"/>
<feature type="domain" description="N-acetyltransferase" evidence="1">
    <location>
        <begin position="4"/>
        <end position="173"/>
    </location>
</feature>
<dbReference type="Gene3D" id="3.40.630.30">
    <property type="match status" value="1"/>
</dbReference>
<dbReference type="Pfam" id="PF00583">
    <property type="entry name" value="Acetyltransf_1"/>
    <property type="match status" value="1"/>
</dbReference>
<dbReference type="Proteomes" id="UP000036106">
    <property type="component" value="Chromosome"/>
</dbReference>
<evidence type="ECO:0000313" key="2">
    <source>
        <dbReference type="EMBL" id="AKP68236.1"/>
    </source>
</evidence>
<keyword evidence="2" id="KW-0808">Transferase</keyword>
<dbReference type="EMBL" id="CP012034">
    <property type="protein sequence ID" value="AKP68236.1"/>
    <property type="molecule type" value="Genomic_DNA"/>
</dbReference>
<dbReference type="RefSeq" id="WP_048706131.1">
    <property type="nucleotide sequence ID" value="NZ_CP012034.1"/>
</dbReference>
<name>A0A0H4QMA5_9LACO</name>
<gene>
    <name evidence="2" type="ORF">ABM34_12280</name>
</gene>
<dbReference type="SUPFAM" id="SSF55729">
    <property type="entry name" value="Acyl-CoA N-acyltransferases (Nat)"/>
    <property type="match status" value="1"/>
</dbReference>
<dbReference type="GO" id="GO:0016747">
    <property type="term" value="F:acyltransferase activity, transferring groups other than amino-acyl groups"/>
    <property type="evidence" value="ECO:0007669"/>
    <property type="project" value="InterPro"/>
</dbReference>
<dbReference type="STRING" id="1007676.ABM34_12280"/>
<accession>A0A0H4QMA5</accession>
<evidence type="ECO:0000313" key="3">
    <source>
        <dbReference type="Proteomes" id="UP000036106"/>
    </source>
</evidence>
<protein>
    <submittedName>
        <fullName evidence="2">GCN5 family acetyltransferase</fullName>
    </submittedName>
</protein>
<sequence>MSNIYLRKANLDDLDAIMDIINEAKALLKKDGSTQWQNGSPNREKIEKDIDLGFSNVLIVDGEIAATAALYTTPDPTYAKIYDGAWSATADPYATTHTVAISSKFRGMHLSKFLFSNLTTLAVEKGFHNLRIDTHEMNVRMQRLAKSFGYVQRGIIYIDSTPEGKRLAFELNL</sequence>
<dbReference type="PROSITE" id="PS51186">
    <property type="entry name" value="GNAT"/>
    <property type="match status" value="1"/>
</dbReference>
<proteinExistence type="predicted"/>
<dbReference type="OrthoDB" id="9796381at2"/>
<dbReference type="AlphaFoldDB" id="A0A0H4QMA5"/>
<organism evidence="2 3">
    <name type="scientific">Companilactobacillus ginsenosidimutans</name>
    <dbReference type="NCBI Taxonomy" id="1007676"/>
    <lineage>
        <taxon>Bacteria</taxon>
        <taxon>Bacillati</taxon>
        <taxon>Bacillota</taxon>
        <taxon>Bacilli</taxon>
        <taxon>Lactobacillales</taxon>
        <taxon>Lactobacillaceae</taxon>
        <taxon>Companilactobacillus</taxon>
    </lineage>
</organism>
<reference evidence="3" key="1">
    <citation type="submission" date="2015-07" db="EMBL/GenBank/DDBJ databases">
        <title>Lactobacillus ginsenosidimutans/EMML 3141/ whole genome sequencing.</title>
        <authorList>
            <person name="Kim M.K."/>
            <person name="Im W.-T."/>
            <person name="Srinivasan S."/>
            <person name="Lee J.-J."/>
        </authorList>
    </citation>
    <scope>NUCLEOTIDE SEQUENCE [LARGE SCALE GENOMIC DNA]</scope>
    <source>
        <strain evidence="3">EMML 3041</strain>
    </source>
</reference>
<dbReference type="InterPro" id="IPR016181">
    <property type="entry name" value="Acyl_CoA_acyltransferase"/>
</dbReference>
<dbReference type="InterPro" id="IPR000182">
    <property type="entry name" value="GNAT_dom"/>
</dbReference>
<evidence type="ECO:0000259" key="1">
    <source>
        <dbReference type="PROSITE" id="PS51186"/>
    </source>
</evidence>
<dbReference type="PATRIC" id="fig|1007676.4.peg.2485"/>
<keyword evidence="3" id="KW-1185">Reference proteome</keyword>